<dbReference type="Gramene" id="PVH67011">
    <property type="protein sequence ID" value="PVH67011"/>
    <property type="gene ID" value="PAHAL_1G410200"/>
</dbReference>
<feature type="region of interest" description="Disordered" evidence="1">
    <location>
        <begin position="1"/>
        <end position="20"/>
    </location>
</feature>
<sequence length="77" mass="7777">MSGQSCGPSGRVGKKRGGAGRLEFGCPFLSFRLGELSLAVTAPRSLPPCAMLAASPSHVELPPTPTAGGHGSNTNSR</sequence>
<dbReference type="Proteomes" id="UP000243499">
    <property type="component" value="Chromosome 1"/>
</dbReference>
<reference evidence="2" key="1">
    <citation type="submission" date="2018-04" db="EMBL/GenBank/DDBJ databases">
        <title>WGS assembly of Panicum hallii.</title>
        <authorList>
            <person name="Lovell J."/>
            <person name="Jenkins J."/>
            <person name="Lowry D."/>
            <person name="Mamidi S."/>
            <person name="Sreedasyam A."/>
            <person name="Weng X."/>
            <person name="Barry K."/>
            <person name="Bonette J."/>
            <person name="Campitelli B."/>
            <person name="Daum C."/>
            <person name="Gordon S."/>
            <person name="Gould B."/>
            <person name="Lipzen A."/>
            <person name="Macqueen A."/>
            <person name="Palacio-Mejia J."/>
            <person name="Plott C."/>
            <person name="Shakirov E."/>
            <person name="Shu S."/>
            <person name="Yoshinaga Y."/>
            <person name="Zane M."/>
            <person name="Rokhsar D."/>
            <person name="Grimwood J."/>
            <person name="Schmutz J."/>
            <person name="Juenger T."/>
        </authorList>
    </citation>
    <scope>NUCLEOTIDE SEQUENCE [LARGE SCALE GENOMIC DNA]</scope>
    <source>
        <strain evidence="2">FIL2</strain>
    </source>
</reference>
<protein>
    <submittedName>
        <fullName evidence="2">Uncharacterized protein</fullName>
    </submittedName>
</protein>
<evidence type="ECO:0000313" key="2">
    <source>
        <dbReference type="EMBL" id="PVH67011.1"/>
    </source>
</evidence>
<dbReference type="EMBL" id="CM008046">
    <property type="protein sequence ID" value="PVH67011.1"/>
    <property type="molecule type" value="Genomic_DNA"/>
</dbReference>
<feature type="region of interest" description="Disordered" evidence="1">
    <location>
        <begin position="55"/>
        <end position="77"/>
    </location>
</feature>
<gene>
    <name evidence="2" type="ORF">PAHAL_1G410200</name>
</gene>
<accession>A0A2T8KXX3</accession>
<proteinExistence type="predicted"/>
<evidence type="ECO:0000256" key="1">
    <source>
        <dbReference type="SAM" id="MobiDB-lite"/>
    </source>
</evidence>
<dbReference type="AlphaFoldDB" id="A0A2T8KXX3"/>
<organism evidence="2">
    <name type="scientific">Panicum hallii</name>
    <dbReference type="NCBI Taxonomy" id="206008"/>
    <lineage>
        <taxon>Eukaryota</taxon>
        <taxon>Viridiplantae</taxon>
        <taxon>Streptophyta</taxon>
        <taxon>Embryophyta</taxon>
        <taxon>Tracheophyta</taxon>
        <taxon>Spermatophyta</taxon>
        <taxon>Magnoliopsida</taxon>
        <taxon>Liliopsida</taxon>
        <taxon>Poales</taxon>
        <taxon>Poaceae</taxon>
        <taxon>PACMAD clade</taxon>
        <taxon>Panicoideae</taxon>
        <taxon>Panicodae</taxon>
        <taxon>Paniceae</taxon>
        <taxon>Panicinae</taxon>
        <taxon>Panicum</taxon>
        <taxon>Panicum sect. Panicum</taxon>
    </lineage>
</organism>
<name>A0A2T8KXX3_9POAL</name>